<feature type="coiled-coil region" evidence="2">
    <location>
        <begin position="243"/>
        <end position="270"/>
    </location>
</feature>
<feature type="chain" id="PRO_5012399238" evidence="3">
    <location>
        <begin position="21"/>
        <end position="423"/>
    </location>
</feature>
<sequence>MSIRQLIFFSALACSLPTWAQSAASALTLRQALAVASDNSDVSLARHALSAARADIATADHAPLPVLSAKAASIDLQNGVGAGNVWSRKRVDKAIGIDWTWERGGKRALRTQAAQRAADAAQADVEDVQSQQMQATLAAYYDLLAAQERLLEIASMERSAAELARVAARRVKAGDLSQQDALRTHIEAERARAEVQAASRDKDLAALALAQIVATGPSVQVADDWPALPAADALPAGGDLEAAVAARADVRAAQARVQSAQAALDNAAAQRKSDWTVGASYDHFPGTSTRLLELRVSVPLQWGYHYEGEVGRAQAQWSQAQEALDKVRRLAMLDLQQLRNAAASAAQRAATFATDILPRARQVAQNAELAYSKGALPLSDLLDARRTLRATALEALSARQDHAKALGAWQLRAQPQTLLGSTQ</sequence>
<gene>
    <name evidence="4" type="ORF">CBP36_13765</name>
</gene>
<organism evidence="4 5">
    <name type="scientific">Acidovorax carolinensis</name>
    <dbReference type="NCBI Taxonomy" id="553814"/>
    <lineage>
        <taxon>Bacteria</taxon>
        <taxon>Pseudomonadati</taxon>
        <taxon>Pseudomonadota</taxon>
        <taxon>Betaproteobacteria</taxon>
        <taxon>Burkholderiales</taxon>
        <taxon>Comamonadaceae</taxon>
        <taxon>Acidovorax</taxon>
    </lineage>
</organism>
<proteinExistence type="inferred from homology"/>
<evidence type="ECO:0000256" key="3">
    <source>
        <dbReference type="SAM" id="SignalP"/>
    </source>
</evidence>
<keyword evidence="2" id="KW-0175">Coiled coil</keyword>
<feature type="signal peptide" evidence="3">
    <location>
        <begin position="1"/>
        <end position="20"/>
    </location>
</feature>
<accession>A0A240UFD1</accession>
<dbReference type="GO" id="GO:0015562">
    <property type="term" value="F:efflux transmembrane transporter activity"/>
    <property type="evidence" value="ECO:0007669"/>
    <property type="project" value="InterPro"/>
</dbReference>
<dbReference type="OrthoDB" id="9763626at2"/>
<reference evidence="4" key="1">
    <citation type="submission" date="2017-05" db="EMBL/GenBank/DDBJ databases">
        <title>Polyphasic characterization of four soil-derived phenanthrene-degrading Acidovorax strains and proposal of Acidovorax phenanthrenivorans sp. nov.</title>
        <authorList>
            <person name="Singleton D."/>
            <person name="Lee J."/>
            <person name="Dickey A.N."/>
            <person name="Stroud A."/>
            <person name="Scholl E.H."/>
            <person name="Wright F.A."/>
            <person name="Aitken M.D."/>
        </authorList>
    </citation>
    <scope>NUCLEOTIDE SEQUENCE</scope>
    <source>
        <strain evidence="4">P4</strain>
    </source>
</reference>
<dbReference type="Pfam" id="PF02321">
    <property type="entry name" value="OEP"/>
    <property type="match status" value="1"/>
</dbReference>
<dbReference type="Proteomes" id="UP000194440">
    <property type="component" value="Chromosome"/>
</dbReference>
<keyword evidence="3" id="KW-0732">Signal</keyword>
<dbReference type="PANTHER" id="PTHR30203:SF30">
    <property type="entry name" value="OUTER MEMBRANE PROTEIN-RELATED"/>
    <property type="match status" value="1"/>
</dbReference>
<evidence type="ECO:0000256" key="2">
    <source>
        <dbReference type="SAM" id="Coils"/>
    </source>
</evidence>
<dbReference type="InterPro" id="IPR003423">
    <property type="entry name" value="OMP_efflux"/>
</dbReference>
<name>A0A240UFD1_9BURK</name>
<dbReference type="EMBL" id="CP021366">
    <property type="protein sequence ID" value="ART59749.1"/>
    <property type="molecule type" value="Genomic_DNA"/>
</dbReference>
<protein>
    <submittedName>
        <fullName evidence="4">Transporter</fullName>
    </submittedName>
</protein>
<keyword evidence="5" id="KW-1185">Reference proteome</keyword>
<dbReference type="SUPFAM" id="SSF56954">
    <property type="entry name" value="Outer membrane efflux proteins (OEP)"/>
    <property type="match status" value="1"/>
</dbReference>
<dbReference type="PANTHER" id="PTHR30203">
    <property type="entry name" value="OUTER MEMBRANE CATION EFFLUX PROTEIN"/>
    <property type="match status" value="1"/>
</dbReference>
<dbReference type="RefSeq" id="WP_086927816.1">
    <property type="nucleotide sequence ID" value="NZ_CP021366.1"/>
</dbReference>
<evidence type="ECO:0000313" key="5">
    <source>
        <dbReference type="Proteomes" id="UP000194440"/>
    </source>
</evidence>
<dbReference type="InterPro" id="IPR010131">
    <property type="entry name" value="MdtP/NodT-like"/>
</dbReference>
<evidence type="ECO:0000256" key="1">
    <source>
        <dbReference type="ARBA" id="ARBA00007613"/>
    </source>
</evidence>
<comment type="similarity">
    <text evidence="1">Belongs to the outer membrane factor (OMF) (TC 1.B.17) family.</text>
</comment>
<dbReference type="Gene3D" id="1.20.1600.10">
    <property type="entry name" value="Outer membrane efflux proteins (OEP)"/>
    <property type="match status" value="1"/>
</dbReference>
<dbReference type="AlphaFoldDB" id="A0A240UFD1"/>
<evidence type="ECO:0000313" key="4">
    <source>
        <dbReference type="EMBL" id="ART59749.1"/>
    </source>
</evidence>
<dbReference type="KEGG" id="acip:CBP36_13765"/>